<comment type="caution">
    <text evidence="2">The sequence shown here is derived from an EMBL/GenBank/DDBJ whole genome shotgun (WGS) entry which is preliminary data.</text>
</comment>
<sequence>MLQKYLKNALILYIDGFRNMNLGKKLWLVITIKLLIIFGVLKIFLFDETLNTKFSTDEEKSEFVIKNLIKE</sequence>
<dbReference type="RefSeq" id="WP_212139623.1">
    <property type="nucleotide sequence ID" value="NZ_JAGSSW010000008.1"/>
</dbReference>
<protein>
    <submittedName>
        <fullName evidence="2">DUF4492 domain-containing protein</fullName>
    </submittedName>
</protein>
<name>A0ABS5HKE2_9BACT</name>
<evidence type="ECO:0000256" key="1">
    <source>
        <dbReference type="SAM" id="Phobius"/>
    </source>
</evidence>
<dbReference type="EMBL" id="JAGSSW010000008">
    <property type="protein sequence ID" value="MBR8464521.1"/>
    <property type="molecule type" value="Genomic_DNA"/>
</dbReference>
<accession>A0ABS5HKE2</accession>
<feature type="transmembrane region" description="Helical" evidence="1">
    <location>
        <begin position="26"/>
        <end position="46"/>
    </location>
</feature>
<dbReference type="InterPro" id="IPR027853">
    <property type="entry name" value="DUF4492"/>
</dbReference>
<keyword evidence="1" id="KW-1133">Transmembrane helix</keyword>
<gene>
    <name evidence="2" type="ORF">KDD93_08090</name>
</gene>
<evidence type="ECO:0000313" key="3">
    <source>
        <dbReference type="Proteomes" id="UP000682951"/>
    </source>
</evidence>
<proteinExistence type="predicted"/>
<keyword evidence="3" id="KW-1185">Reference proteome</keyword>
<keyword evidence="1" id="KW-0472">Membrane</keyword>
<reference evidence="2 3" key="1">
    <citation type="submission" date="2021-04" db="EMBL/GenBank/DDBJ databases">
        <title>Molecular and phenotypic characterization and identification of bacterial isolates recovered from the Anatolian ground squirrels (Spermophilus xanthoprymnus) and which have the potential to form a new species in the Campylobacter genus.</title>
        <authorList>
            <person name="Aydin F."/>
            <person name="Abay S."/>
            <person name="Kayman T."/>
            <person name="Karakaya E."/>
            <person name="Mustak H.K."/>
            <person name="Mustak I.B."/>
            <person name="Bilgin N."/>
            <person name="Duzler A."/>
            <person name="Sahin O."/>
            <person name="Guran O."/>
            <person name="Saticioglu I.B."/>
        </authorList>
    </citation>
    <scope>NUCLEOTIDE SEQUENCE [LARGE SCALE GENOMIC DNA]</scope>
    <source>
        <strain evidence="3">faydin-G24</strain>
    </source>
</reference>
<dbReference type="Pfam" id="PF14899">
    <property type="entry name" value="DUF4492"/>
    <property type="match status" value="1"/>
</dbReference>
<dbReference type="Proteomes" id="UP000682951">
    <property type="component" value="Unassembled WGS sequence"/>
</dbReference>
<evidence type="ECO:0000313" key="2">
    <source>
        <dbReference type="EMBL" id="MBR8464521.1"/>
    </source>
</evidence>
<keyword evidence="1" id="KW-0812">Transmembrane</keyword>
<organism evidence="2 3">
    <name type="scientific">Campylobacter anatolicus</name>
    <dbReference type="NCBI Taxonomy" id="2829105"/>
    <lineage>
        <taxon>Bacteria</taxon>
        <taxon>Pseudomonadati</taxon>
        <taxon>Campylobacterota</taxon>
        <taxon>Epsilonproteobacteria</taxon>
        <taxon>Campylobacterales</taxon>
        <taxon>Campylobacteraceae</taxon>
        <taxon>Campylobacter</taxon>
    </lineage>
</organism>